<evidence type="ECO:0000313" key="2">
    <source>
        <dbReference type="EMBL" id="KYK55380.1"/>
    </source>
</evidence>
<reference evidence="2 3" key="1">
    <citation type="journal article" date="2016" name="Sci. Rep.">
        <title>Insights into Adaptations to a Near-Obligate Nematode Endoparasitic Lifestyle from the Finished Genome of Drechmeria coniospora.</title>
        <authorList>
            <person name="Zhang L."/>
            <person name="Zhou Z."/>
            <person name="Guo Q."/>
            <person name="Fokkens L."/>
            <person name="Miskei M."/>
            <person name="Pocsi I."/>
            <person name="Zhang W."/>
            <person name="Chen M."/>
            <person name="Wang L."/>
            <person name="Sun Y."/>
            <person name="Donzelli B.G."/>
            <person name="Gibson D.M."/>
            <person name="Nelson D.R."/>
            <person name="Luo J.G."/>
            <person name="Rep M."/>
            <person name="Liu H."/>
            <person name="Yang S."/>
            <person name="Wang J."/>
            <person name="Krasnoff S.B."/>
            <person name="Xu Y."/>
            <person name="Molnar I."/>
            <person name="Lin M."/>
        </authorList>
    </citation>
    <scope>NUCLEOTIDE SEQUENCE [LARGE SCALE GENOMIC DNA]</scope>
    <source>
        <strain evidence="2 3">ARSEF 6962</strain>
    </source>
</reference>
<proteinExistence type="predicted"/>
<dbReference type="AlphaFoldDB" id="A0A151GE55"/>
<gene>
    <name evidence="2" type="ORF">DCS_07343</name>
</gene>
<dbReference type="Proteomes" id="UP000076580">
    <property type="component" value="Chromosome 03"/>
</dbReference>
<comment type="caution">
    <text evidence="2">The sequence shown here is derived from an EMBL/GenBank/DDBJ whole genome shotgun (WGS) entry which is preliminary data.</text>
</comment>
<dbReference type="GeneID" id="63719986"/>
<keyword evidence="3" id="KW-1185">Reference proteome</keyword>
<name>A0A151GE55_DRECN</name>
<accession>A0A151GE55</accession>
<protein>
    <submittedName>
        <fullName evidence="2">Uncharacterized protein</fullName>
    </submittedName>
</protein>
<evidence type="ECO:0000313" key="3">
    <source>
        <dbReference type="Proteomes" id="UP000076580"/>
    </source>
</evidence>
<dbReference type="RefSeq" id="XP_040654732.1">
    <property type="nucleotide sequence ID" value="XM_040804628.1"/>
</dbReference>
<dbReference type="EMBL" id="LAYC01000003">
    <property type="protein sequence ID" value="KYK55380.1"/>
    <property type="molecule type" value="Genomic_DNA"/>
</dbReference>
<evidence type="ECO:0000256" key="1">
    <source>
        <dbReference type="SAM" id="MobiDB-lite"/>
    </source>
</evidence>
<dbReference type="InParanoid" id="A0A151GE55"/>
<organism evidence="2 3">
    <name type="scientific">Drechmeria coniospora</name>
    <name type="common">Nematophagous fungus</name>
    <name type="synonym">Meria coniospora</name>
    <dbReference type="NCBI Taxonomy" id="98403"/>
    <lineage>
        <taxon>Eukaryota</taxon>
        <taxon>Fungi</taxon>
        <taxon>Dikarya</taxon>
        <taxon>Ascomycota</taxon>
        <taxon>Pezizomycotina</taxon>
        <taxon>Sordariomycetes</taxon>
        <taxon>Hypocreomycetidae</taxon>
        <taxon>Hypocreales</taxon>
        <taxon>Ophiocordycipitaceae</taxon>
        <taxon>Drechmeria</taxon>
    </lineage>
</organism>
<sequence length="61" mass="6393">MAEGLELGGGWDGRAEDYLYLDGSEVARIHDVDSDPTMEEIKVGSNGGKTEGNSDAYEAGG</sequence>
<feature type="region of interest" description="Disordered" evidence="1">
    <location>
        <begin position="34"/>
        <end position="61"/>
    </location>
</feature>